<comment type="caution">
    <text evidence="6">The sequence shown here is derived from an EMBL/GenBank/DDBJ whole genome shotgun (WGS) entry which is preliminary data.</text>
</comment>
<accession>A0AAN5CI31</accession>
<evidence type="ECO:0008006" key="8">
    <source>
        <dbReference type="Google" id="ProtNLM"/>
    </source>
</evidence>
<evidence type="ECO:0000313" key="7">
    <source>
        <dbReference type="Proteomes" id="UP001328107"/>
    </source>
</evidence>
<gene>
    <name evidence="6" type="ORF">PMAYCL1PPCAC_15006</name>
</gene>
<keyword evidence="3 5" id="KW-1133">Transmembrane helix</keyword>
<evidence type="ECO:0000256" key="1">
    <source>
        <dbReference type="ARBA" id="ARBA00004370"/>
    </source>
</evidence>
<evidence type="ECO:0000256" key="3">
    <source>
        <dbReference type="ARBA" id="ARBA00022989"/>
    </source>
</evidence>
<evidence type="ECO:0000256" key="5">
    <source>
        <dbReference type="SAM" id="Phobius"/>
    </source>
</evidence>
<dbReference type="InterPro" id="IPR047130">
    <property type="entry name" value="7TM_GPCR_Srsx_nematod"/>
</dbReference>
<feature type="transmembrane region" description="Helical" evidence="5">
    <location>
        <begin position="86"/>
        <end position="108"/>
    </location>
</feature>
<sequence>MRLNKTQYVALHLLMIFTFPSYPPYLIVAYYKPELVACSIPSAFQGQAQIKWSKAMITVNVLTIIPYALTALIIRSRKTSSFSRRLFRSLLLVMIFDVGSWLAAVSFIKLL</sequence>
<dbReference type="Proteomes" id="UP001328107">
    <property type="component" value="Unassembled WGS sequence"/>
</dbReference>
<dbReference type="SMART" id="SM01381">
    <property type="entry name" value="7TM_GPCR_Srsx"/>
    <property type="match status" value="1"/>
</dbReference>
<dbReference type="InterPro" id="IPR000276">
    <property type="entry name" value="GPCR_Rhodpsn"/>
</dbReference>
<dbReference type="AlphaFoldDB" id="A0AAN5CI31"/>
<dbReference type="InterPro" id="IPR019424">
    <property type="entry name" value="7TM_GPCR_Srsx"/>
</dbReference>
<dbReference type="GO" id="GO:0004930">
    <property type="term" value="F:G protein-coupled receptor activity"/>
    <property type="evidence" value="ECO:0007669"/>
    <property type="project" value="InterPro"/>
</dbReference>
<feature type="non-terminal residue" evidence="6">
    <location>
        <position position="111"/>
    </location>
</feature>
<comment type="subcellular location">
    <subcellularLocation>
        <location evidence="1">Membrane</location>
    </subcellularLocation>
</comment>
<organism evidence="6 7">
    <name type="scientific">Pristionchus mayeri</name>
    <dbReference type="NCBI Taxonomy" id="1317129"/>
    <lineage>
        <taxon>Eukaryota</taxon>
        <taxon>Metazoa</taxon>
        <taxon>Ecdysozoa</taxon>
        <taxon>Nematoda</taxon>
        <taxon>Chromadorea</taxon>
        <taxon>Rhabditida</taxon>
        <taxon>Rhabditina</taxon>
        <taxon>Diplogasteromorpha</taxon>
        <taxon>Diplogasteroidea</taxon>
        <taxon>Neodiplogasteridae</taxon>
        <taxon>Pristionchus</taxon>
    </lineage>
</organism>
<dbReference type="GO" id="GO:0016020">
    <property type="term" value="C:membrane"/>
    <property type="evidence" value="ECO:0007669"/>
    <property type="project" value="UniProtKB-SubCell"/>
</dbReference>
<protein>
    <recommendedName>
        <fullName evidence="8">G protein-coupled receptor</fullName>
    </recommendedName>
</protein>
<keyword evidence="2 5" id="KW-0812">Transmembrane</keyword>
<name>A0AAN5CI31_9BILA</name>
<evidence type="ECO:0000256" key="4">
    <source>
        <dbReference type="ARBA" id="ARBA00023136"/>
    </source>
</evidence>
<evidence type="ECO:0000256" key="2">
    <source>
        <dbReference type="ARBA" id="ARBA00022692"/>
    </source>
</evidence>
<dbReference type="Pfam" id="PF10320">
    <property type="entry name" value="7TM_GPCR_Srsx"/>
    <property type="match status" value="1"/>
</dbReference>
<proteinExistence type="predicted"/>
<feature type="transmembrane region" description="Helical" evidence="5">
    <location>
        <begin position="12"/>
        <end position="32"/>
    </location>
</feature>
<dbReference type="EMBL" id="BTRK01000004">
    <property type="protein sequence ID" value="GMR44811.1"/>
    <property type="molecule type" value="Genomic_DNA"/>
</dbReference>
<keyword evidence="7" id="KW-1185">Reference proteome</keyword>
<keyword evidence="4 5" id="KW-0472">Membrane</keyword>
<reference evidence="7" key="1">
    <citation type="submission" date="2022-10" db="EMBL/GenBank/DDBJ databases">
        <title>Genome assembly of Pristionchus species.</title>
        <authorList>
            <person name="Yoshida K."/>
            <person name="Sommer R.J."/>
        </authorList>
    </citation>
    <scope>NUCLEOTIDE SEQUENCE [LARGE SCALE GENOMIC DNA]</scope>
    <source>
        <strain evidence="7">RS5460</strain>
    </source>
</reference>
<dbReference type="PANTHER" id="PTHR23360:SF5">
    <property type="entry name" value="G-PROTEIN COUPLED RECEPTORS FAMILY 1 PROFILE DOMAIN-CONTAINING PROTEIN"/>
    <property type="match status" value="1"/>
</dbReference>
<dbReference type="PANTHER" id="PTHR23360">
    <property type="entry name" value="G-PROTEIN COUPLED RECEPTORS FAMILY 1 PROFILE DOMAIN-CONTAINING PROTEIN-RELATED"/>
    <property type="match status" value="1"/>
</dbReference>
<evidence type="ECO:0000313" key="6">
    <source>
        <dbReference type="EMBL" id="GMR44811.1"/>
    </source>
</evidence>
<feature type="transmembrane region" description="Helical" evidence="5">
    <location>
        <begin position="52"/>
        <end position="74"/>
    </location>
</feature>